<dbReference type="PANTHER" id="PTHR30055:SF234">
    <property type="entry name" value="HTH-TYPE TRANSCRIPTIONAL REGULATOR BETI"/>
    <property type="match status" value="1"/>
</dbReference>
<evidence type="ECO:0000259" key="5">
    <source>
        <dbReference type="PROSITE" id="PS50977"/>
    </source>
</evidence>
<accession>A0ABN1QB73</accession>
<evidence type="ECO:0000256" key="3">
    <source>
        <dbReference type="ARBA" id="ARBA00023163"/>
    </source>
</evidence>
<dbReference type="Gene3D" id="1.10.357.10">
    <property type="entry name" value="Tetracycline Repressor, domain 2"/>
    <property type="match status" value="1"/>
</dbReference>
<evidence type="ECO:0000256" key="4">
    <source>
        <dbReference type="PROSITE-ProRule" id="PRU00335"/>
    </source>
</evidence>
<protein>
    <recommendedName>
        <fullName evidence="5">HTH tetR-type domain-containing protein</fullName>
    </recommendedName>
</protein>
<feature type="DNA-binding region" description="H-T-H motif" evidence="4">
    <location>
        <begin position="37"/>
        <end position="56"/>
    </location>
</feature>
<organism evidence="6 7">
    <name type="scientific">Nonomuraea longicatena</name>
    <dbReference type="NCBI Taxonomy" id="83682"/>
    <lineage>
        <taxon>Bacteria</taxon>
        <taxon>Bacillati</taxon>
        <taxon>Actinomycetota</taxon>
        <taxon>Actinomycetes</taxon>
        <taxon>Streptosporangiales</taxon>
        <taxon>Streptosporangiaceae</taxon>
        <taxon>Nonomuraea</taxon>
    </lineage>
</organism>
<dbReference type="Proteomes" id="UP001501578">
    <property type="component" value="Unassembled WGS sequence"/>
</dbReference>
<dbReference type="RefSeq" id="WP_343952532.1">
    <property type="nucleotide sequence ID" value="NZ_BAAAHQ010000025.1"/>
</dbReference>
<reference evidence="6 7" key="1">
    <citation type="journal article" date="2019" name="Int. J. Syst. Evol. Microbiol.">
        <title>The Global Catalogue of Microorganisms (GCM) 10K type strain sequencing project: providing services to taxonomists for standard genome sequencing and annotation.</title>
        <authorList>
            <consortium name="The Broad Institute Genomics Platform"/>
            <consortium name="The Broad Institute Genome Sequencing Center for Infectious Disease"/>
            <person name="Wu L."/>
            <person name="Ma J."/>
        </authorList>
    </citation>
    <scope>NUCLEOTIDE SEQUENCE [LARGE SCALE GENOMIC DNA]</scope>
    <source>
        <strain evidence="6 7">JCM 11136</strain>
    </source>
</reference>
<feature type="domain" description="HTH tetR-type" evidence="5">
    <location>
        <begin position="14"/>
        <end position="74"/>
    </location>
</feature>
<dbReference type="InterPro" id="IPR036271">
    <property type="entry name" value="Tet_transcr_reg_TetR-rel_C_sf"/>
</dbReference>
<dbReference type="EMBL" id="BAAAHQ010000025">
    <property type="protein sequence ID" value="GAA0939868.1"/>
    <property type="molecule type" value="Genomic_DNA"/>
</dbReference>
<dbReference type="PROSITE" id="PS50977">
    <property type="entry name" value="HTH_TETR_2"/>
    <property type="match status" value="1"/>
</dbReference>
<dbReference type="SUPFAM" id="SSF48498">
    <property type="entry name" value="Tetracyclin repressor-like, C-terminal domain"/>
    <property type="match status" value="1"/>
</dbReference>
<evidence type="ECO:0000256" key="2">
    <source>
        <dbReference type="ARBA" id="ARBA00023125"/>
    </source>
</evidence>
<proteinExistence type="predicted"/>
<comment type="caution">
    <text evidence="6">The sequence shown here is derived from an EMBL/GenBank/DDBJ whole genome shotgun (WGS) entry which is preliminary data.</text>
</comment>
<dbReference type="InterPro" id="IPR049445">
    <property type="entry name" value="TetR_SbtR-like_C"/>
</dbReference>
<dbReference type="PANTHER" id="PTHR30055">
    <property type="entry name" value="HTH-TYPE TRANSCRIPTIONAL REGULATOR RUTR"/>
    <property type="match status" value="1"/>
</dbReference>
<evidence type="ECO:0000313" key="7">
    <source>
        <dbReference type="Proteomes" id="UP001501578"/>
    </source>
</evidence>
<keyword evidence="7" id="KW-1185">Reference proteome</keyword>
<keyword evidence="2 4" id="KW-0238">DNA-binding</keyword>
<dbReference type="PRINTS" id="PR00455">
    <property type="entry name" value="HTHTETR"/>
</dbReference>
<dbReference type="InterPro" id="IPR050109">
    <property type="entry name" value="HTH-type_TetR-like_transc_reg"/>
</dbReference>
<dbReference type="Pfam" id="PF21597">
    <property type="entry name" value="TetR_C_43"/>
    <property type="match status" value="1"/>
</dbReference>
<dbReference type="InterPro" id="IPR009057">
    <property type="entry name" value="Homeodomain-like_sf"/>
</dbReference>
<keyword evidence="1" id="KW-0805">Transcription regulation</keyword>
<gene>
    <name evidence="6" type="ORF">GCM10009560_50890</name>
</gene>
<dbReference type="InterPro" id="IPR001647">
    <property type="entry name" value="HTH_TetR"/>
</dbReference>
<dbReference type="Pfam" id="PF00440">
    <property type="entry name" value="TetR_N"/>
    <property type="match status" value="1"/>
</dbReference>
<evidence type="ECO:0000256" key="1">
    <source>
        <dbReference type="ARBA" id="ARBA00023015"/>
    </source>
</evidence>
<evidence type="ECO:0000313" key="6">
    <source>
        <dbReference type="EMBL" id="GAA0939868.1"/>
    </source>
</evidence>
<name>A0ABN1QB73_9ACTN</name>
<dbReference type="SUPFAM" id="SSF46689">
    <property type="entry name" value="Homeodomain-like"/>
    <property type="match status" value="1"/>
</dbReference>
<sequence length="185" mass="19265">MPKLWDDTIDAHRRAVREAVLDAAAALVAAHGLHGLTMSRVAEAAGIGRATLYKYFPDVGSILRAWHERHVEAHLAALAALAAGPGDVGERLTAVLTAYAGIEGARRDGDELHAGAHARGARERLRAFLRDLLAEGAAAGRVRTDVPPEELSAYCLHALSAAGELAPEAAGRLVAVVAAGLGVTH</sequence>
<keyword evidence="3" id="KW-0804">Transcription</keyword>